<dbReference type="Pfam" id="PF01026">
    <property type="entry name" value="TatD_DNase"/>
    <property type="match status" value="1"/>
</dbReference>
<dbReference type="Gene3D" id="3.20.20.140">
    <property type="entry name" value="Metal-dependent hydrolases"/>
    <property type="match status" value="1"/>
</dbReference>
<dbReference type="CDD" id="cd01310">
    <property type="entry name" value="TatD_DNAse"/>
    <property type="match status" value="1"/>
</dbReference>
<feature type="binding site" evidence="4">
    <location>
        <position position="90"/>
    </location>
    <ligand>
        <name>a divalent metal cation</name>
        <dbReference type="ChEBI" id="CHEBI:60240"/>
        <label>1</label>
    </ligand>
</feature>
<dbReference type="Proteomes" id="UP000294721">
    <property type="component" value="Unassembled WGS sequence"/>
</dbReference>
<name>A0AAE9KHC1_9NEIS</name>
<gene>
    <name evidence="5" type="ORF">EV680_1061</name>
    <name evidence="6" type="ORF">LVJ78_08470</name>
</gene>
<dbReference type="PIRSF" id="PIRSF005902">
    <property type="entry name" value="DNase_TatD"/>
    <property type="match status" value="1"/>
</dbReference>
<dbReference type="Proteomes" id="UP000829756">
    <property type="component" value="Chromosome"/>
</dbReference>
<protein>
    <submittedName>
        <fullName evidence="5">TatD DNase family protein</fullName>
    </submittedName>
    <submittedName>
        <fullName evidence="6">TatD family hydrolase</fullName>
    </submittedName>
</protein>
<dbReference type="InterPro" id="IPR032466">
    <property type="entry name" value="Metal_Hydrolase"/>
</dbReference>
<dbReference type="FunFam" id="3.20.20.140:FF:000005">
    <property type="entry name" value="TatD family hydrolase"/>
    <property type="match status" value="1"/>
</dbReference>
<dbReference type="GO" id="GO:0046872">
    <property type="term" value="F:metal ion binding"/>
    <property type="evidence" value="ECO:0007669"/>
    <property type="project" value="UniProtKB-KW"/>
</dbReference>
<dbReference type="RefSeq" id="WP_132953132.1">
    <property type="nucleotide sequence ID" value="NZ_CP091507.1"/>
</dbReference>
<feature type="binding site" evidence="4">
    <location>
        <position position="6"/>
    </location>
    <ligand>
        <name>a divalent metal cation</name>
        <dbReference type="ChEBI" id="CHEBI:60240"/>
        <label>1</label>
    </ligand>
</feature>
<keyword evidence="3 6" id="KW-0378">Hydrolase</keyword>
<sequence length="256" mass="27381">MFTDTHCHLADPALLPQLPEVLAAARAANVCRFIVPATCRADWAAVLALGAANTHSAIGIHPWFAAEAGADDLAALSQLLTQHPQALVGEIGLDFLHERPSNEARARQISLFEQQLRLAEQHRRPVIIHNLKASAAIVAAVRTTRFSQGGIVHAFSGSLEEAQAFIRCGFKIGIGSLLLNPAAKKARQAAAALPLEHIVLETDSPFMLKNEINTPANVRVIAETVAGLRGISVAALSMQTETNVAQLLAFHTNPKK</sequence>
<dbReference type="PANTHER" id="PTHR46124">
    <property type="entry name" value="D-AMINOACYL-TRNA DEACYLASE"/>
    <property type="match status" value="1"/>
</dbReference>
<organism evidence="6 8">
    <name type="scientific">Uruburuella suis</name>
    <dbReference type="NCBI Taxonomy" id="252130"/>
    <lineage>
        <taxon>Bacteria</taxon>
        <taxon>Pseudomonadati</taxon>
        <taxon>Pseudomonadota</taxon>
        <taxon>Betaproteobacteria</taxon>
        <taxon>Neisseriales</taxon>
        <taxon>Neisseriaceae</taxon>
        <taxon>Uruburuella</taxon>
    </lineage>
</organism>
<evidence type="ECO:0000313" key="6">
    <source>
        <dbReference type="EMBL" id="UOO78737.1"/>
    </source>
</evidence>
<feature type="binding site" evidence="4">
    <location>
        <position position="8"/>
    </location>
    <ligand>
        <name>a divalent metal cation</name>
        <dbReference type="ChEBI" id="CHEBI:60240"/>
        <label>1</label>
    </ligand>
</feature>
<keyword evidence="7" id="KW-1185">Reference proteome</keyword>
<feature type="binding site" evidence="4">
    <location>
        <position position="153"/>
    </location>
    <ligand>
        <name>a divalent metal cation</name>
        <dbReference type="ChEBI" id="CHEBI:60240"/>
        <label>2</label>
    </ligand>
</feature>
<evidence type="ECO:0000256" key="1">
    <source>
        <dbReference type="ARBA" id="ARBA00009275"/>
    </source>
</evidence>
<dbReference type="PANTHER" id="PTHR46124:SF3">
    <property type="entry name" value="HYDROLASE"/>
    <property type="match status" value="1"/>
</dbReference>
<dbReference type="GO" id="GO:0005829">
    <property type="term" value="C:cytosol"/>
    <property type="evidence" value="ECO:0007669"/>
    <property type="project" value="TreeGrafter"/>
</dbReference>
<dbReference type="EMBL" id="SLXE01000006">
    <property type="protein sequence ID" value="TCP07761.1"/>
    <property type="molecule type" value="Genomic_DNA"/>
</dbReference>
<feature type="binding site" evidence="4">
    <location>
        <position position="129"/>
    </location>
    <ligand>
        <name>a divalent metal cation</name>
        <dbReference type="ChEBI" id="CHEBI:60240"/>
        <label>2</label>
    </ligand>
</feature>
<dbReference type="SUPFAM" id="SSF51556">
    <property type="entry name" value="Metallo-dependent hydrolases"/>
    <property type="match status" value="1"/>
</dbReference>
<dbReference type="InterPro" id="IPR001130">
    <property type="entry name" value="TatD-like"/>
</dbReference>
<evidence type="ECO:0000256" key="2">
    <source>
        <dbReference type="ARBA" id="ARBA00022723"/>
    </source>
</evidence>
<reference evidence="6" key="2">
    <citation type="submission" date="2021-12" db="EMBL/GenBank/DDBJ databases">
        <authorList>
            <person name="Veyrier F.J."/>
        </authorList>
    </citation>
    <scope>NUCLEOTIDE SEQUENCE</scope>
    <source>
        <strain evidence="6">1258/02</strain>
    </source>
</reference>
<evidence type="ECO:0000256" key="3">
    <source>
        <dbReference type="ARBA" id="ARBA00022801"/>
    </source>
</evidence>
<accession>A0AAE9KHC1</accession>
<keyword evidence="2 4" id="KW-0479">Metal-binding</keyword>
<dbReference type="AlphaFoldDB" id="A0AAE9KHC1"/>
<dbReference type="GO" id="GO:0016788">
    <property type="term" value="F:hydrolase activity, acting on ester bonds"/>
    <property type="evidence" value="ECO:0007669"/>
    <property type="project" value="InterPro"/>
</dbReference>
<evidence type="ECO:0000313" key="7">
    <source>
        <dbReference type="Proteomes" id="UP000294721"/>
    </source>
</evidence>
<evidence type="ECO:0000313" key="5">
    <source>
        <dbReference type="EMBL" id="TCP07761.1"/>
    </source>
</evidence>
<proteinExistence type="inferred from homology"/>
<feature type="binding site" evidence="4">
    <location>
        <position position="203"/>
    </location>
    <ligand>
        <name>a divalent metal cation</name>
        <dbReference type="ChEBI" id="CHEBI:60240"/>
        <label>1</label>
    </ligand>
</feature>
<dbReference type="InterPro" id="IPR018228">
    <property type="entry name" value="DNase_TatD-rel_CS"/>
</dbReference>
<reference evidence="6" key="3">
    <citation type="journal article" date="2022" name="Res Sq">
        <title>Evolution of multicellular longitudinally dividing oral cavity symbionts (Neisseriaceae).</title>
        <authorList>
            <person name="Nyongesa S."/>
            <person name="Weber P."/>
            <person name="Bernet E."/>
            <person name="Pullido F."/>
            <person name="Nieckarz M."/>
            <person name="Delaby M."/>
            <person name="Nieves C."/>
            <person name="Viehboeck T."/>
            <person name="Krause N."/>
            <person name="Rivera-Millot A."/>
            <person name="Nakamura A."/>
            <person name="Vischer N."/>
            <person name="VanNieuwenhze M."/>
            <person name="Brun Y."/>
            <person name="Cava F."/>
            <person name="Bulgheresi S."/>
            <person name="Veyrier F."/>
        </authorList>
    </citation>
    <scope>NUCLEOTIDE SEQUENCE</scope>
    <source>
        <strain evidence="6">1258/02</strain>
    </source>
</reference>
<evidence type="ECO:0000256" key="4">
    <source>
        <dbReference type="PIRSR" id="PIRSR005902-1"/>
    </source>
</evidence>
<reference evidence="5 7" key="1">
    <citation type="submission" date="2019-03" db="EMBL/GenBank/DDBJ databases">
        <title>Genomic Encyclopedia of Type Strains, Phase IV (KMG-IV): sequencing the most valuable type-strain genomes for metagenomic binning, comparative biology and taxonomic classification.</title>
        <authorList>
            <person name="Goeker M."/>
        </authorList>
    </citation>
    <scope>NUCLEOTIDE SEQUENCE [LARGE SCALE GENOMIC DNA]</scope>
    <source>
        <strain evidence="5 7">DSM 17474</strain>
    </source>
</reference>
<dbReference type="PROSITE" id="PS01091">
    <property type="entry name" value="TATD_3"/>
    <property type="match status" value="1"/>
</dbReference>
<evidence type="ECO:0000313" key="8">
    <source>
        <dbReference type="Proteomes" id="UP000829756"/>
    </source>
</evidence>
<dbReference type="EMBL" id="CP091507">
    <property type="protein sequence ID" value="UOO78737.1"/>
    <property type="molecule type" value="Genomic_DNA"/>
</dbReference>
<dbReference type="KEGG" id="usu:LVJ78_08470"/>
<comment type="similarity">
    <text evidence="1">Belongs to the metallo-dependent hydrolases superfamily. TatD-type hydrolase family.</text>
</comment>